<dbReference type="EMBL" id="VSRR010050770">
    <property type="protein sequence ID" value="MPC79301.1"/>
    <property type="molecule type" value="Genomic_DNA"/>
</dbReference>
<protein>
    <submittedName>
        <fullName evidence="2">Uncharacterized protein</fullName>
    </submittedName>
</protein>
<evidence type="ECO:0000313" key="2">
    <source>
        <dbReference type="EMBL" id="MPC79301.1"/>
    </source>
</evidence>
<sequence>MPHLKKLHGDREVKENALRGRRGRRQGERHHQPAFNCLLLTKVLLKIQMVEELYHDMAENYSNFWTNWKERGYKIRNLCHVNLLLCIACLKKAPTKTQEIQKKAEFKRRQ</sequence>
<organism evidence="2 3">
    <name type="scientific">Portunus trituberculatus</name>
    <name type="common">Swimming crab</name>
    <name type="synonym">Neptunus trituberculatus</name>
    <dbReference type="NCBI Taxonomy" id="210409"/>
    <lineage>
        <taxon>Eukaryota</taxon>
        <taxon>Metazoa</taxon>
        <taxon>Ecdysozoa</taxon>
        <taxon>Arthropoda</taxon>
        <taxon>Crustacea</taxon>
        <taxon>Multicrustacea</taxon>
        <taxon>Malacostraca</taxon>
        <taxon>Eumalacostraca</taxon>
        <taxon>Eucarida</taxon>
        <taxon>Decapoda</taxon>
        <taxon>Pleocyemata</taxon>
        <taxon>Brachyura</taxon>
        <taxon>Eubrachyura</taxon>
        <taxon>Portunoidea</taxon>
        <taxon>Portunidae</taxon>
        <taxon>Portuninae</taxon>
        <taxon>Portunus</taxon>
    </lineage>
</organism>
<accession>A0A5B7I1R7</accession>
<comment type="caution">
    <text evidence="2">The sequence shown here is derived from an EMBL/GenBank/DDBJ whole genome shotgun (WGS) entry which is preliminary data.</text>
</comment>
<name>A0A5B7I1R7_PORTR</name>
<dbReference type="AlphaFoldDB" id="A0A5B7I1R7"/>
<proteinExistence type="predicted"/>
<evidence type="ECO:0000256" key="1">
    <source>
        <dbReference type="SAM" id="MobiDB-lite"/>
    </source>
</evidence>
<dbReference type="Proteomes" id="UP000324222">
    <property type="component" value="Unassembled WGS sequence"/>
</dbReference>
<keyword evidence="3" id="KW-1185">Reference proteome</keyword>
<feature type="region of interest" description="Disordered" evidence="1">
    <location>
        <begin position="1"/>
        <end position="29"/>
    </location>
</feature>
<feature type="compositionally biased region" description="Basic and acidic residues" evidence="1">
    <location>
        <begin position="7"/>
        <end position="18"/>
    </location>
</feature>
<evidence type="ECO:0000313" key="3">
    <source>
        <dbReference type="Proteomes" id="UP000324222"/>
    </source>
</evidence>
<reference evidence="2 3" key="1">
    <citation type="submission" date="2019-05" db="EMBL/GenBank/DDBJ databases">
        <title>Another draft genome of Portunus trituberculatus and its Hox gene families provides insights of decapod evolution.</title>
        <authorList>
            <person name="Jeong J.-H."/>
            <person name="Song I."/>
            <person name="Kim S."/>
            <person name="Choi T."/>
            <person name="Kim D."/>
            <person name="Ryu S."/>
            <person name="Kim W."/>
        </authorList>
    </citation>
    <scope>NUCLEOTIDE SEQUENCE [LARGE SCALE GENOMIC DNA]</scope>
    <source>
        <tissue evidence="2">Muscle</tissue>
    </source>
</reference>
<gene>
    <name evidence="2" type="ORF">E2C01_073822</name>
</gene>